<keyword evidence="2" id="KW-1185">Reference proteome</keyword>
<dbReference type="Proteomes" id="UP000314294">
    <property type="component" value="Unassembled WGS sequence"/>
</dbReference>
<sequence>MVTKGWLSVFMGVIRLSASSVSIFFSRSMNSRRSAFSAKMSVPSRVPYFESPEGVARVGASVEKAAGLGSGTQQVLRGKTLGLGNVRGANRFGHVAGGAKIDDFHPVGVDQAEALQLHQRRGHLLQDRPDALEQQRAELAVLQEVVEVLLQHLEHEAPFRHLAEGAASQELEHLVAVGHGAQDLVLDQLVVSLAVGVAALRAVAVPPPPPPVRLETTGAESSSSIWTLSLLSTSSLFRFKLYCLWWRSHGWEEDSASLTRRLEEKDEEEGGPRTLPVLSAARTTVCSLQPAGGGGAWLLLYTGLKLEPEVEGAAPWVELCR</sequence>
<evidence type="ECO:0000313" key="2">
    <source>
        <dbReference type="Proteomes" id="UP000314294"/>
    </source>
</evidence>
<dbReference type="AlphaFoldDB" id="A0A4Z2GDL5"/>
<dbReference type="EMBL" id="SRLO01000606">
    <property type="protein sequence ID" value="TNN50762.1"/>
    <property type="molecule type" value="Genomic_DNA"/>
</dbReference>
<evidence type="ECO:0000313" key="1">
    <source>
        <dbReference type="EMBL" id="TNN50762.1"/>
    </source>
</evidence>
<accession>A0A4Z2GDL5</accession>
<comment type="caution">
    <text evidence="1">The sequence shown here is derived from an EMBL/GenBank/DDBJ whole genome shotgun (WGS) entry which is preliminary data.</text>
</comment>
<protein>
    <submittedName>
        <fullName evidence="1">Uncharacterized protein</fullName>
    </submittedName>
</protein>
<organism evidence="1 2">
    <name type="scientific">Liparis tanakae</name>
    <name type="common">Tanaka's snailfish</name>
    <dbReference type="NCBI Taxonomy" id="230148"/>
    <lineage>
        <taxon>Eukaryota</taxon>
        <taxon>Metazoa</taxon>
        <taxon>Chordata</taxon>
        <taxon>Craniata</taxon>
        <taxon>Vertebrata</taxon>
        <taxon>Euteleostomi</taxon>
        <taxon>Actinopterygii</taxon>
        <taxon>Neopterygii</taxon>
        <taxon>Teleostei</taxon>
        <taxon>Neoteleostei</taxon>
        <taxon>Acanthomorphata</taxon>
        <taxon>Eupercaria</taxon>
        <taxon>Perciformes</taxon>
        <taxon>Cottioidei</taxon>
        <taxon>Cottales</taxon>
        <taxon>Liparidae</taxon>
        <taxon>Liparis</taxon>
    </lineage>
</organism>
<reference evidence="1 2" key="1">
    <citation type="submission" date="2019-03" db="EMBL/GenBank/DDBJ databases">
        <title>First draft genome of Liparis tanakae, snailfish: a comprehensive survey of snailfish specific genes.</title>
        <authorList>
            <person name="Kim W."/>
            <person name="Song I."/>
            <person name="Jeong J.-H."/>
            <person name="Kim D."/>
            <person name="Kim S."/>
            <person name="Ryu S."/>
            <person name="Song J.Y."/>
            <person name="Lee S.K."/>
        </authorList>
    </citation>
    <scope>NUCLEOTIDE SEQUENCE [LARGE SCALE GENOMIC DNA]</scope>
    <source>
        <tissue evidence="1">Muscle</tissue>
    </source>
</reference>
<gene>
    <name evidence="1" type="ORF">EYF80_039027</name>
</gene>
<proteinExistence type="predicted"/>
<name>A0A4Z2GDL5_9TELE</name>